<dbReference type="PANTHER" id="PTHR24148">
    <property type="entry name" value="ANKYRIN REPEAT DOMAIN-CONTAINING PROTEIN 39 HOMOLOG-RELATED"/>
    <property type="match status" value="1"/>
</dbReference>
<accession>A0A2J6QSC2</accession>
<dbReference type="PANTHER" id="PTHR24148:SF73">
    <property type="entry name" value="HET DOMAIN PROTEIN (AFU_ORTHOLOGUE AFUA_8G01020)"/>
    <property type="match status" value="1"/>
</dbReference>
<organism evidence="2 3">
    <name type="scientific">Hyaloscypha variabilis (strain UAMH 11265 / GT02V1 / F)</name>
    <name type="common">Meliniomyces variabilis</name>
    <dbReference type="NCBI Taxonomy" id="1149755"/>
    <lineage>
        <taxon>Eukaryota</taxon>
        <taxon>Fungi</taxon>
        <taxon>Dikarya</taxon>
        <taxon>Ascomycota</taxon>
        <taxon>Pezizomycotina</taxon>
        <taxon>Leotiomycetes</taxon>
        <taxon>Helotiales</taxon>
        <taxon>Hyaloscyphaceae</taxon>
        <taxon>Hyaloscypha</taxon>
        <taxon>Hyaloscypha variabilis</taxon>
    </lineage>
</organism>
<protein>
    <submittedName>
        <fullName evidence="2">HET-domain-containing protein</fullName>
    </submittedName>
</protein>
<name>A0A2J6QSC2_HYAVF</name>
<feature type="domain" description="Heterokaryon incompatibility" evidence="1">
    <location>
        <begin position="47"/>
        <end position="203"/>
    </location>
</feature>
<gene>
    <name evidence="2" type="ORF">L207DRAFT_262391</name>
</gene>
<dbReference type="EMBL" id="KZ613977">
    <property type="protein sequence ID" value="PMD29147.1"/>
    <property type="molecule type" value="Genomic_DNA"/>
</dbReference>
<dbReference type="InterPro" id="IPR010730">
    <property type="entry name" value="HET"/>
</dbReference>
<dbReference type="InterPro" id="IPR052895">
    <property type="entry name" value="HetReg/Transcr_Mod"/>
</dbReference>
<evidence type="ECO:0000259" key="1">
    <source>
        <dbReference type="Pfam" id="PF06985"/>
    </source>
</evidence>
<proteinExistence type="predicted"/>
<dbReference type="Pfam" id="PF06985">
    <property type="entry name" value="HET"/>
    <property type="match status" value="1"/>
</dbReference>
<keyword evidence="3" id="KW-1185">Reference proteome</keyword>
<sequence>MEAASLYQPLDPMSHEIRLLRILPPQNDAKTLDCLLETVSLDTSPKYFGLSYEWGKYAPEQPHPKVLVNSQEIPVKANLALAISRLRELGKDERYWIDALCINQEDDIERAQQVRIMTRIYENSSGVYSWLGLEDGKNDKVADFVQEFHQTFTVRPSRTNTVAREMLNWIRPKLSDPSCQEHWEGLHELCERAYWRRVWVIQEIVVAEKRQGVHLLCNSKEMLLWPFHKLVFLASEVTFSAPYGSHLEPWWAISRQLRSTSMVISAIIRHAEVWGEQQLDEYSLGLLRLLGDHARAQCTDQRDNVYALLGVSLPYEGLWLEINYSIPVSQVFLNAAQYIIRGSKSLQILLHYGEHSSKLSNLPSWVPDWSGTHSDPSMIT</sequence>
<dbReference type="STRING" id="1149755.A0A2J6QSC2"/>
<evidence type="ECO:0000313" key="2">
    <source>
        <dbReference type="EMBL" id="PMD29147.1"/>
    </source>
</evidence>
<evidence type="ECO:0000313" key="3">
    <source>
        <dbReference type="Proteomes" id="UP000235786"/>
    </source>
</evidence>
<reference evidence="2 3" key="1">
    <citation type="submission" date="2016-04" db="EMBL/GenBank/DDBJ databases">
        <title>A degradative enzymes factory behind the ericoid mycorrhizal symbiosis.</title>
        <authorList>
            <consortium name="DOE Joint Genome Institute"/>
            <person name="Martino E."/>
            <person name="Morin E."/>
            <person name="Grelet G."/>
            <person name="Kuo A."/>
            <person name="Kohler A."/>
            <person name="Daghino S."/>
            <person name="Barry K."/>
            <person name="Choi C."/>
            <person name="Cichocki N."/>
            <person name="Clum A."/>
            <person name="Copeland A."/>
            <person name="Hainaut M."/>
            <person name="Haridas S."/>
            <person name="Labutti K."/>
            <person name="Lindquist E."/>
            <person name="Lipzen A."/>
            <person name="Khouja H.-R."/>
            <person name="Murat C."/>
            <person name="Ohm R."/>
            <person name="Olson A."/>
            <person name="Spatafora J."/>
            <person name="Veneault-Fourrey C."/>
            <person name="Henrissat B."/>
            <person name="Grigoriev I."/>
            <person name="Martin F."/>
            <person name="Perotto S."/>
        </authorList>
    </citation>
    <scope>NUCLEOTIDE SEQUENCE [LARGE SCALE GENOMIC DNA]</scope>
    <source>
        <strain evidence="2 3">F</strain>
    </source>
</reference>
<dbReference type="OrthoDB" id="3557394at2759"/>
<dbReference type="AlphaFoldDB" id="A0A2J6QSC2"/>
<dbReference type="Proteomes" id="UP000235786">
    <property type="component" value="Unassembled WGS sequence"/>
</dbReference>